<dbReference type="PANTHER" id="PTHR43744:SF12">
    <property type="entry name" value="ABC TRANSPORTER PERMEASE PROTEIN MG189-RELATED"/>
    <property type="match status" value="1"/>
</dbReference>
<keyword evidence="2 7" id="KW-0813">Transport</keyword>
<evidence type="ECO:0000256" key="4">
    <source>
        <dbReference type="ARBA" id="ARBA00022692"/>
    </source>
</evidence>
<dbReference type="Gene3D" id="1.10.3720.10">
    <property type="entry name" value="MetI-like"/>
    <property type="match status" value="1"/>
</dbReference>
<dbReference type="SUPFAM" id="SSF161098">
    <property type="entry name" value="MetI-like"/>
    <property type="match status" value="1"/>
</dbReference>
<keyword evidence="6 7" id="KW-0472">Membrane</keyword>
<dbReference type="Proteomes" id="UP000248132">
    <property type="component" value="Unassembled WGS sequence"/>
</dbReference>
<gene>
    <name evidence="9" type="ORF">LY28_03183</name>
</gene>
<dbReference type="Pfam" id="PF00528">
    <property type="entry name" value="BPD_transp_1"/>
    <property type="match status" value="1"/>
</dbReference>
<dbReference type="EMBL" id="QKMR01000023">
    <property type="protein sequence ID" value="PYG85763.1"/>
    <property type="molecule type" value="Genomic_DNA"/>
</dbReference>
<dbReference type="PROSITE" id="PS50928">
    <property type="entry name" value="ABC_TM1"/>
    <property type="match status" value="1"/>
</dbReference>
<evidence type="ECO:0000256" key="7">
    <source>
        <dbReference type="RuleBase" id="RU363032"/>
    </source>
</evidence>
<dbReference type="GO" id="GO:0005886">
    <property type="term" value="C:plasma membrane"/>
    <property type="evidence" value="ECO:0007669"/>
    <property type="project" value="UniProtKB-SubCell"/>
</dbReference>
<dbReference type="InterPro" id="IPR000515">
    <property type="entry name" value="MetI-like"/>
</dbReference>
<feature type="transmembrane region" description="Helical" evidence="7">
    <location>
        <begin position="117"/>
        <end position="138"/>
    </location>
</feature>
<evidence type="ECO:0000256" key="2">
    <source>
        <dbReference type="ARBA" id="ARBA00022448"/>
    </source>
</evidence>
<comment type="subcellular location">
    <subcellularLocation>
        <location evidence="1 7">Cell membrane</location>
        <topology evidence="1 7">Multi-pass membrane protein</topology>
    </subcellularLocation>
</comment>
<feature type="transmembrane region" description="Helical" evidence="7">
    <location>
        <begin position="21"/>
        <end position="42"/>
    </location>
</feature>
<feature type="transmembrane region" description="Helical" evidence="7">
    <location>
        <begin position="150"/>
        <end position="167"/>
    </location>
</feature>
<dbReference type="CDD" id="cd06261">
    <property type="entry name" value="TM_PBP2"/>
    <property type="match status" value="1"/>
</dbReference>
<evidence type="ECO:0000313" key="9">
    <source>
        <dbReference type="EMBL" id="PYG85763.1"/>
    </source>
</evidence>
<evidence type="ECO:0000256" key="1">
    <source>
        <dbReference type="ARBA" id="ARBA00004651"/>
    </source>
</evidence>
<evidence type="ECO:0000256" key="3">
    <source>
        <dbReference type="ARBA" id="ARBA00022475"/>
    </source>
</evidence>
<keyword evidence="10" id="KW-1185">Reference proteome</keyword>
<dbReference type="OrthoDB" id="9787837at2"/>
<dbReference type="InterPro" id="IPR035906">
    <property type="entry name" value="MetI-like_sf"/>
</dbReference>
<keyword evidence="3" id="KW-1003">Cell membrane</keyword>
<comment type="caution">
    <text evidence="9">The sequence shown here is derived from an EMBL/GenBank/DDBJ whole genome shotgun (WGS) entry which is preliminary data.</text>
</comment>
<evidence type="ECO:0000313" key="10">
    <source>
        <dbReference type="Proteomes" id="UP000248132"/>
    </source>
</evidence>
<feature type="transmembrane region" description="Helical" evidence="7">
    <location>
        <begin position="252"/>
        <end position="273"/>
    </location>
</feature>
<keyword evidence="5 7" id="KW-1133">Transmembrane helix</keyword>
<dbReference type="GO" id="GO:0055085">
    <property type="term" value="P:transmembrane transport"/>
    <property type="evidence" value="ECO:0007669"/>
    <property type="project" value="InterPro"/>
</dbReference>
<accession>A0A318XIU9</accession>
<keyword evidence="9" id="KW-0762">Sugar transport</keyword>
<sequence>MFLGRCDLKVSKTRKDRIVKIFIHTMLTLFAVVTLIPFYWMIVNSFKSSGDFYSIEKSLIPLNPTFQNYVELFADTFFTRWMGNSFVVSILSVLLGLLICSAAGYAFGVYNFRFKKVIFWTVLSTVAIPEIVTIIPVFDIMVKANLIDKYASLILPYAVSMFGIFLMKQYVETSLPKELVECARIDGVSEYGIFFKIALPLVKPGLGVLGIFLWINSWSSYFWPLIMIRSQEMMTLPLGLATLYADPFDLKYGVLMAANTISTIPIIIIFLFAQEQFVAGLTVGAVKG</sequence>
<comment type="similarity">
    <text evidence="7">Belongs to the binding-protein-dependent transport system permease family.</text>
</comment>
<reference evidence="9 10" key="1">
    <citation type="submission" date="2018-06" db="EMBL/GenBank/DDBJ databases">
        <title>Genomic Encyclopedia of Type Strains, Phase I: the one thousand microbial genomes (KMG-I) project.</title>
        <authorList>
            <person name="Kyrpides N."/>
        </authorList>
    </citation>
    <scope>NUCLEOTIDE SEQUENCE [LARGE SCALE GENOMIC DNA]</scope>
    <source>
        <strain evidence="9 10">DSM 19573</strain>
    </source>
</reference>
<protein>
    <submittedName>
        <fullName evidence="9">Multiple sugar transport system permease protein/lactose/L-arabinose transport system permease protein/arabinosaccharide transport system permease protein</fullName>
    </submittedName>
</protein>
<feature type="transmembrane region" description="Helical" evidence="7">
    <location>
        <begin position="86"/>
        <end position="110"/>
    </location>
</feature>
<feature type="domain" description="ABC transmembrane type-1" evidence="8">
    <location>
        <begin position="82"/>
        <end position="273"/>
    </location>
</feature>
<organism evidence="9 10">
    <name type="scientific">Ruminiclostridium sufflavum DSM 19573</name>
    <dbReference type="NCBI Taxonomy" id="1121337"/>
    <lineage>
        <taxon>Bacteria</taxon>
        <taxon>Bacillati</taxon>
        <taxon>Bacillota</taxon>
        <taxon>Clostridia</taxon>
        <taxon>Eubacteriales</taxon>
        <taxon>Oscillospiraceae</taxon>
        <taxon>Ruminiclostridium</taxon>
    </lineage>
</organism>
<name>A0A318XIU9_9FIRM</name>
<evidence type="ECO:0000256" key="6">
    <source>
        <dbReference type="ARBA" id="ARBA00023136"/>
    </source>
</evidence>
<proteinExistence type="inferred from homology"/>
<feature type="transmembrane region" description="Helical" evidence="7">
    <location>
        <begin position="193"/>
        <end position="215"/>
    </location>
</feature>
<evidence type="ECO:0000256" key="5">
    <source>
        <dbReference type="ARBA" id="ARBA00022989"/>
    </source>
</evidence>
<dbReference type="AlphaFoldDB" id="A0A318XIU9"/>
<keyword evidence="4 7" id="KW-0812">Transmembrane</keyword>
<evidence type="ECO:0000259" key="8">
    <source>
        <dbReference type="PROSITE" id="PS50928"/>
    </source>
</evidence>
<dbReference type="PANTHER" id="PTHR43744">
    <property type="entry name" value="ABC TRANSPORTER PERMEASE PROTEIN MG189-RELATED-RELATED"/>
    <property type="match status" value="1"/>
</dbReference>